<evidence type="ECO:0000313" key="2">
    <source>
        <dbReference type="EMBL" id="SVA99016.1"/>
    </source>
</evidence>
<sequence>MLSSSPKPNVSIFATCVVNHIYPEVGLSTARVLEHFSCKVSVERNQSCCGQPFFNSGFRNEARKLAEKTIETYKDVPGDIVVPSGSCVSMIRNHYQELIGPDHFLKSEAENLAGRIFEFSEYLNKLITNGEFFSKINSSALDKKLPDVVYHESCHLHRDLGVGDGPETILRNLPNINIVNLEQAEVCCGFGGTFAVKYAEISAAMMNEKVDLIEKSGADIVTSCDSSCLMNIDGGIRKRGLPVKAKHLSELLDEVISESQEL</sequence>
<protein>
    <recommendedName>
        <fullName evidence="1">Cysteine-rich domain-containing protein</fullName>
    </recommendedName>
</protein>
<dbReference type="EMBL" id="UINC01024750">
    <property type="protein sequence ID" value="SVA99016.1"/>
    <property type="molecule type" value="Genomic_DNA"/>
</dbReference>
<dbReference type="InterPro" id="IPR004017">
    <property type="entry name" value="Cys_rich_dom"/>
</dbReference>
<gene>
    <name evidence="2" type="ORF">METZ01_LOCUS151870</name>
</gene>
<proteinExistence type="predicted"/>
<reference evidence="2" key="1">
    <citation type="submission" date="2018-05" db="EMBL/GenBank/DDBJ databases">
        <authorList>
            <person name="Lanie J.A."/>
            <person name="Ng W.-L."/>
            <person name="Kazmierczak K.M."/>
            <person name="Andrzejewski T.M."/>
            <person name="Davidsen T.M."/>
            <person name="Wayne K.J."/>
            <person name="Tettelin H."/>
            <person name="Glass J.I."/>
            <person name="Rusch D."/>
            <person name="Podicherti R."/>
            <person name="Tsui H.-C.T."/>
            <person name="Winkler M.E."/>
        </authorList>
    </citation>
    <scope>NUCLEOTIDE SEQUENCE</scope>
</reference>
<name>A0A382ABU9_9ZZZZ</name>
<dbReference type="Pfam" id="PF02754">
    <property type="entry name" value="CCG"/>
    <property type="match status" value="2"/>
</dbReference>
<dbReference type="AlphaFoldDB" id="A0A382ABU9"/>
<dbReference type="PANTHER" id="PTHR30296:SF0">
    <property type="entry name" value="LACTATE UTILIZATION PROTEIN A"/>
    <property type="match status" value="1"/>
</dbReference>
<evidence type="ECO:0000259" key="1">
    <source>
        <dbReference type="Pfam" id="PF02754"/>
    </source>
</evidence>
<feature type="domain" description="Cysteine-rich" evidence="1">
    <location>
        <begin position="148"/>
        <end position="233"/>
    </location>
</feature>
<accession>A0A382ABU9</accession>
<dbReference type="GO" id="GO:0016491">
    <property type="term" value="F:oxidoreductase activity"/>
    <property type="evidence" value="ECO:0007669"/>
    <property type="project" value="UniProtKB-ARBA"/>
</dbReference>
<dbReference type="PANTHER" id="PTHR30296">
    <property type="entry name" value="UNCHARACTERIZED PROTEIN YKGE"/>
    <property type="match status" value="1"/>
</dbReference>
<organism evidence="2">
    <name type="scientific">marine metagenome</name>
    <dbReference type="NCBI Taxonomy" id="408172"/>
    <lineage>
        <taxon>unclassified sequences</taxon>
        <taxon>metagenomes</taxon>
        <taxon>ecological metagenomes</taxon>
    </lineage>
</organism>
<feature type="domain" description="Cysteine-rich" evidence="1">
    <location>
        <begin position="10"/>
        <end position="92"/>
    </location>
</feature>
<dbReference type="GO" id="GO:0005829">
    <property type="term" value="C:cytosol"/>
    <property type="evidence" value="ECO:0007669"/>
    <property type="project" value="TreeGrafter"/>
</dbReference>